<dbReference type="InterPro" id="IPR016181">
    <property type="entry name" value="Acyl_CoA_acyltransferase"/>
</dbReference>
<reference evidence="2 3" key="1">
    <citation type="submission" date="2023-06" db="EMBL/GenBank/DDBJ databases">
        <title>Microbacterium sp. nov., isolated from a waste landfill.</title>
        <authorList>
            <person name="Wen W."/>
        </authorList>
    </citation>
    <scope>NUCLEOTIDE SEQUENCE [LARGE SCALE GENOMIC DNA]</scope>
    <source>
        <strain evidence="2 3">ASV49</strain>
    </source>
</reference>
<proteinExistence type="predicted"/>
<dbReference type="Proteomes" id="UP001235064">
    <property type="component" value="Unassembled WGS sequence"/>
</dbReference>
<dbReference type="SUPFAM" id="SSF55729">
    <property type="entry name" value="Acyl-CoA N-acyltransferases (Nat)"/>
    <property type="match status" value="1"/>
</dbReference>
<protein>
    <submittedName>
        <fullName evidence="2">GNAT family N-acetyltransferase</fullName>
        <ecNumber evidence="2">2.3.1.-</ecNumber>
    </submittedName>
</protein>
<evidence type="ECO:0000259" key="1">
    <source>
        <dbReference type="PROSITE" id="PS51186"/>
    </source>
</evidence>
<feature type="domain" description="N-acetyltransferase" evidence="1">
    <location>
        <begin position="99"/>
        <end position="227"/>
    </location>
</feature>
<dbReference type="Pfam" id="PF00583">
    <property type="entry name" value="Acetyltransf_1"/>
    <property type="match status" value="1"/>
</dbReference>
<dbReference type="PROSITE" id="PS51186">
    <property type="entry name" value="GNAT"/>
    <property type="match status" value="1"/>
</dbReference>
<sequence length="227" mass="24359">MPASIVEEFWRTQFATEPYRGGGFALTANPTLEEDRRAMLLVAADGTETAVVSPALAGVTATDAASFRAASAEAGARLHDPDLVHYLAADDRIGEETGHDIRLLTSADEDAFAAFEAGASEQDLDDAYVELDHWAVVGAFDGDELVCAASAYPWDDTQLADLGVLTLESHRGRGIARRVVRALAGEIIARGYEPQYRCQVDNAASIALARRAGFEVYGTWEPVSPDQ</sequence>
<dbReference type="InterPro" id="IPR000182">
    <property type="entry name" value="GNAT_dom"/>
</dbReference>
<name>A0ABT7N1M5_9MICO</name>
<evidence type="ECO:0000313" key="3">
    <source>
        <dbReference type="Proteomes" id="UP001235064"/>
    </source>
</evidence>
<evidence type="ECO:0000313" key="2">
    <source>
        <dbReference type="EMBL" id="MDL9980609.1"/>
    </source>
</evidence>
<dbReference type="Gene3D" id="3.40.630.30">
    <property type="match status" value="1"/>
</dbReference>
<keyword evidence="2" id="KW-0808">Transferase</keyword>
<comment type="caution">
    <text evidence="2">The sequence shown here is derived from an EMBL/GenBank/DDBJ whole genome shotgun (WGS) entry which is preliminary data.</text>
</comment>
<keyword evidence="2" id="KW-0012">Acyltransferase</keyword>
<keyword evidence="3" id="KW-1185">Reference proteome</keyword>
<accession>A0ABT7N1M5</accession>
<dbReference type="RefSeq" id="WP_286289579.1">
    <property type="nucleotide sequence ID" value="NZ_JASXSZ010000005.1"/>
</dbReference>
<dbReference type="EMBL" id="JASXSZ010000005">
    <property type="protein sequence ID" value="MDL9980609.1"/>
    <property type="molecule type" value="Genomic_DNA"/>
</dbReference>
<dbReference type="GO" id="GO:0016746">
    <property type="term" value="F:acyltransferase activity"/>
    <property type="evidence" value="ECO:0007669"/>
    <property type="project" value="UniProtKB-KW"/>
</dbReference>
<organism evidence="2 3">
    <name type="scientific">Microbacterium candidum</name>
    <dbReference type="NCBI Taxonomy" id="3041922"/>
    <lineage>
        <taxon>Bacteria</taxon>
        <taxon>Bacillati</taxon>
        <taxon>Actinomycetota</taxon>
        <taxon>Actinomycetes</taxon>
        <taxon>Micrococcales</taxon>
        <taxon>Microbacteriaceae</taxon>
        <taxon>Microbacterium</taxon>
    </lineage>
</organism>
<dbReference type="EC" id="2.3.1.-" evidence="2"/>
<dbReference type="CDD" id="cd04301">
    <property type="entry name" value="NAT_SF"/>
    <property type="match status" value="1"/>
</dbReference>
<gene>
    <name evidence="2" type="ORF">QSV35_14810</name>
</gene>